<feature type="compositionally biased region" description="Basic and acidic residues" evidence="1">
    <location>
        <begin position="11"/>
        <end position="20"/>
    </location>
</feature>
<organism evidence="2 3">
    <name type="scientific">Chitiniphilus shinanonensis</name>
    <dbReference type="NCBI Taxonomy" id="553088"/>
    <lineage>
        <taxon>Bacteria</taxon>
        <taxon>Pseudomonadati</taxon>
        <taxon>Pseudomonadota</taxon>
        <taxon>Betaproteobacteria</taxon>
        <taxon>Neisseriales</taxon>
        <taxon>Chitinibacteraceae</taxon>
        <taxon>Chitiniphilus</taxon>
    </lineage>
</organism>
<feature type="compositionally biased region" description="Basic residues" evidence="1">
    <location>
        <begin position="1"/>
        <end position="10"/>
    </location>
</feature>
<proteinExistence type="predicted"/>
<comment type="caution">
    <text evidence="2">The sequence shown here is derived from an EMBL/GenBank/DDBJ whole genome shotgun (WGS) entry which is preliminary data.</text>
</comment>
<protein>
    <submittedName>
        <fullName evidence="2">Uncharacterized protein</fullName>
    </submittedName>
</protein>
<evidence type="ECO:0000313" key="2">
    <source>
        <dbReference type="EMBL" id="GLS03860.1"/>
    </source>
</evidence>
<reference evidence="3" key="1">
    <citation type="journal article" date="2019" name="Int. J. Syst. Evol. Microbiol.">
        <title>The Global Catalogue of Microorganisms (GCM) 10K type strain sequencing project: providing services to taxonomists for standard genome sequencing and annotation.</title>
        <authorList>
            <consortium name="The Broad Institute Genomics Platform"/>
            <consortium name="The Broad Institute Genome Sequencing Center for Infectious Disease"/>
            <person name="Wu L."/>
            <person name="Ma J."/>
        </authorList>
    </citation>
    <scope>NUCLEOTIDE SEQUENCE [LARGE SCALE GENOMIC DNA]</scope>
    <source>
        <strain evidence="3">NBRC 104970</strain>
    </source>
</reference>
<keyword evidence="3" id="KW-1185">Reference proteome</keyword>
<dbReference type="Proteomes" id="UP001156836">
    <property type="component" value="Unassembled WGS sequence"/>
</dbReference>
<accession>A0ABQ6BRL4</accession>
<sequence>MRGRWAKKTPPRTEGDKDLDLPGQPSPTVPVVLESRKQSAVCPCRRGTTLTNVDPRRQARIETRWERADHDCRRAQRTAWGGHGARPYRIECPHSPTSRRRLDGGALRGSSAARFVFFDGAFIKSPLKAADVAFRPSGQRIEEQPVSTALQERSIPWDKVPKITD</sequence>
<name>A0ABQ6BRL4_9NEIS</name>
<dbReference type="EMBL" id="BSOZ01000009">
    <property type="protein sequence ID" value="GLS03860.1"/>
    <property type="molecule type" value="Genomic_DNA"/>
</dbReference>
<evidence type="ECO:0000313" key="3">
    <source>
        <dbReference type="Proteomes" id="UP001156836"/>
    </source>
</evidence>
<feature type="compositionally biased region" description="Basic and acidic residues" evidence="1">
    <location>
        <begin position="155"/>
        <end position="165"/>
    </location>
</feature>
<feature type="region of interest" description="Disordered" evidence="1">
    <location>
        <begin position="1"/>
        <end position="29"/>
    </location>
</feature>
<gene>
    <name evidence="2" type="ORF">GCM10007860_10050</name>
</gene>
<feature type="region of interest" description="Disordered" evidence="1">
    <location>
        <begin position="143"/>
        <end position="165"/>
    </location>
</feature>
<evidence type="ECO:0000256" key="1">
    <source>
        <dbReference type="SAM" id="MobiDB-lite"/>
    </source>
</evidence>